<comment type="subcellular location">
    <subcellularLocation>
        <location evidence="1">Membrane</location>
        <topology evidence="1">Multi-pass membrane protein</topology>
    </subcellularLocation>
</comment>
<dbReference type="GO" id="GO:0016020">
    <property type="term" value="C:membrane"/>
    <property type="evidence" value="ECO:0007669"/>
    <property type="project" value="UniProtKB-SubCell"/>
</dbReference>
<dbReference type="SUPFAM" id="SSF103481">
    <property type="entry name" value="Multidrug resistance efflux transporter EmrE"/>
    <property type="match status" value="1"/>
</dbReference>
<proteinExistence type="predicted"/>
<dbReference type="EMBL" id="CAMPGE010013656">
    <property type="protein sequence ID" value="CAI2372371.1"/>
    <property type="molecule type" value="Genomic_DNA"/>
</dbReference>
<gene>
    <name evidence="6" type="ORF">ECRASSUSDP1_LOCUS13700</name>
</gene>
<feature type="transmembrane region" description="Helical" evidence="5">
    <location>
        <begin position="50"/>
        <end position="71"/>
    </location>
</feature>
<evidence type="ECO:0000256" key="5">
    <source>
        <dbReference type="SAM" id="Phobius"/>
    </source>
</evidence>
<feature type="transmembrane region" description="Helical" evidence="5">
    <location>
        <begin position="260"/>
        <end position="277"/>
    </location>
</feature>
<dbReference type="InterPro" id="IPR008521">
    <property type="entry name" value="Mg_trans_NIPA"/>
</dbReference>
<dbReference type="PANTHER" id="PTHR12570:SF65">
    <property type="entry name" value="MAGNESIUM TRANSPORTER NIPA9-RELATED"/>
    <property type="match status" value="1"/>
</dbReference>
<protein>
    <submittedName>
        <fullName evidence="6">Uncharacterized protein</fullName>
    </submittedName>
</protein>
<evidence type="ECO:0000256" key="3">
    <source>
        <dbReference type="ARBA" id="ARBA00022989"/>
    </source>
</evidence>
<feature type="transmembrane region" description="Helical" evidence="5">
    <location>
        <begin position="283"/>
        <end position="304"/>
    </location>
</feature>
<sequence length="367" mass="41449">MGFVIQKKGHVLAAEKGIKYLKHPVWILGMVIQILANPFLLVALNLSSQSALSFIPALAIINIVIWSRVILGVKITKYDCFALSFLIPGIALIITSSRVKKIDLLSWEVGNYLFSTQTIVYVMIMLALFIGFGVLTYTILVSFNKMIKEFIKDTETSGEDDQNSPKKPDILEQQNIMIPLIFLPFFAGFTATFSNTVAKLNMNVFHDDILNHQDGDPRLGWPETISLVLFNIFLIWSNLFLLSKCIQYFEPIYIIPMKKVALLTNNILCGGIILDEFKEFDSYMITGVICGAFLCTVGVSFFILKRLKHIKALKVQNIMRQTELVESSERTPTPDLKLDKSNISTGKVLFTDNFRSHQQTSLLMSLM</sequence>
<feature type="transmembrane region" description="Helical" evidence="5">
    <location>
        <begin position="25"/>
        <end position="44"/>
    </location>
</feature>
<feature type="transmembrane region" description="Helical" evidence="5">
    <location>
        <begin position="78"/>
        <end position="99"/>
    </location>
</feature>
<evidence type="ECO:0000256" key="2">
    <source>
        <dbReference type="ARBA" id="ARBA00022692"/>
    </source>
</evidence>
<feature type="transmembrane region" description="Helical" evidence="5">
    <location>
        <begin position="218"/>
        <end position="239"/>
    </location>
</feature>
<dbReference type="Proteomes" id="UP001295684">
    <property type="component" value="Unassembled WGS sequence"/>
</dbReference>
<dbReference type="AlphaFoldDB" id="A0AAD1XH10"/>
<comment type="caution">
    <text evidence="6">The sequence shown here is derived from an EMBL/GenBank/DDBJ whole genome shotgun (WGS) entry which is preliminary data.</text>
</comment>
<organism evidence="6 7">
    <name type="scientific">Euplotes crassus</name>
    <dbReference type="NCBI Taxonomy" id="5936"/>
    <lineage>
        <taxon>Eukaryota</taxon>
        <taxon>Sar</taxon>
        <taxon>Alveolata</taxon>
        <taxon>Ciliophora</taxon>
        <taxon>Intramacronucleata</taxon>
        <taxon>Spirotrichea</taxon>
        <taxon>Hypotrichia</taxon>
        <taxon>Euplotida</taxon>
        <taxon>Euplotidae</taxon>
        <taxon>Moneuplotes</taxon>
    </lineage>
</organism>
<feature type="transmembrane region" description="Helical" evidence="5">
    <location>
        <begin position="176"/>
        <end position="198"/>
    </location>
</feature>
<evidence type="ECO:0000313" key="7">
    <source>
        <dbReference type="Proteomes" id="UP001295684"/>
    </source>
</evidence>
<keyword evidence="3 5" id="KW-1133">Transmembrane helix</keyword>
<evidence type="ECO:0000313" key="6">
    <source>
        <dbReference type="EMBL" id="CAI2372371.1"/>
    </source>
</evidence>
<keyword evidence="4 5" id="KW-0472">Membrane</keyword>
<feature type="transmembrane region" description="Helical" evidence="5">
    <location>
        <begin position="119"/>
        <end position="143"/>
    </location>
</feature>
<dbReference type="InterPro" id="IPR037185">
    <property type="entry name" value="EmrE-like"/>
</dbReference>
<dbReference type="GO" id="GO:0015095">
    <property type="term" value="F:magnesium ion transmembrane transporter activity"/>
    <property type="evidence" value="ECO:0007669"/>
    <property type="project" value="InterPro"/>
</dbReference>
<reference evidence="6" key="1">
    <citation type="submission" date="2023-07" db="EMBL/GenBank/DDBJ databases">
        <authorList>
            <consortium name="AG Swart"/>
            <person name="Singh M."/>
            <person name="Singh A."/>
            <person name="Seah K."/>
            <person name="Emmerich C."/>
        </authorList>
    </citation>
    <scope>NUCLEOTIDE SEQUENCE</scope>
    <source>
        <strain evidence="6">DP1</strain>
    </source>
</reference>
<keyword evidence="7" id="KW-1185">Reference proteome</keyword>
<accession>A0AAD1XH10</accession>
<keyword evidence="2 5" id="KW-0812">Transmembrane</keyword>
<name>A0AAD1XH10_EUPCR</name>
<evidence type="ECO:0000256" key="4">
    <source>
        <dbReference type="ARBA" id="ARBA00023136"/>
    </source>
</evidence>
<dbReference type="PANTHER" id="PTHR12570">
    <property type="match status" value="1"/>
</dbReference>
<evidence type="ECO:0000256" key="1">
    <source>
        <dbReference type="ARBA" id="ARBA00004141"/>
    </source>
</evidence>